<evidence type="ECO:0000256" key="2">
    <source>
        <dbReference type="ARBA" id="ARBA00022475"/>
    </source>
</evidence>
<feature type="transmembrane region" description="Helical" evidence="8">
    <location>
        <begin position="226"/>
        <end position="247"/>
    </location>
</feature>
<dbReference type="GO" id="GO:0008137">
    <property type="term" value="F:NADH dehydrogenase (ubiquinone) activity"/>
    <property type="evidence" value="ECO:0007669"/>
    <property type="project" value="InterPro"/>
</dbReference>
<keyword evidence="5" id="KW-0560">Oxidoreductase</keyword>
<dbReference type="EMBL" id="DXHL01000016">
    <property type="protein sequence ID" value="HIW10413.1"/>
    <property type="molecule type" value="Genomic_DNA"/>
</dbReference>
<keyword evidence="4 8" id="KW-1133">Transmembrane helix</keyword>
<proteinExistence type="predicted"/>
<evidence type="ECO:0000256" key="1">
    <source>
        <dbReference type="ARBA" id="ARBA00004651"/>
    </source>
</evidence>
<feature type="transmembrane region" description="Helical" evidence="8">
    <location>
        <begin position="406"/>
        <end position="431"/>
    </location>
</feature>
<protein>
    <submittedName>
        <fullName evidence="10">NADH-quinone oxidoreductase subunit E</fullName>
    </submittedName>
</protein>
<accession>A0A9D1TXF5</accession>
<feature type="transmembrane region" description="Helical" evidence="8">
    <location>
        <begin position="103"/>
        <end position="121"/>
    </location>
</feature>
<feature type="transmembrane region" description="Helical" evidence="8">
    <location>
        <begin position="285"/>
        <end position="307"/>
    </location>
</feature>
<reference evidence="10" key="1">
    <citation type="journal article" date="2021" name="PeerJ">
        <title>Extensive microbial diversity within the chicken gut microbiome revealed by metagenomics and culture.</title>
        <authorList>
            <person name="Gilroy R."/>
            <person name="Ravi A."/>
            <person name="Getino M."/>
            <person name="Pursley I."/>
            <person name="Horton D.L."/>
            <person name="Alikhan N.F."/>
            <person name="Baker D."/>
            <person name="Gharbi K."/>
            <person name="Hall N."/>
            <person name="Watson M."/>
            <person name="Adriaenssens E.M."/>
            <person name="Foster-Nyarko E."/>
            <person name="Jarju S."/>
            <person name="Secka A."/>
            <person name="Antonio M."/>
            <person name="Oren A."/>
            <person name="Chaudhuri R.R."/>
            <person name="La Ragione R."/>
            <person name="Hildebrand F."/>
            <person name="Pallen M.J."/>
        </authorList>
    </citation>
    <scope>NUCLEOTIDE SEQUENCE</scope>
    <source>
        <strain evidence="10">ChiBcec15-1070</strain>
    </source>
</reference>
<evidence type="ECO:0000256" key="3">
    <source>
        <dbReference type="ARBA" id="ARBA00022692"/>
    </source>
</evidence>
<dbReference type="InterPro" id="IPR001750">
    <property type="entry name" value="ND/Mrp_TM"/>
</dbReference>
<sequence length="643" mass="69072">MDIATIFPYLILGSVLVFAGRTTRVKAIIAAVIIAVGAVVAAVAATTAVVLPEAVTGSAQWLPGLDALGGLFVLAVAVTGVACALYAIDYMPEHARGKSSTQVGIHFTALVALFYSMIGVVCATETYPFLFWWELMTLSSFVLVMFDAQHKEVLHAAVGYLVLMHIGFFLLLGAFAASGAEPAFFSGQGMTVPLFLLFLVGFGIKAGIFPLHMWLPVAHPAAPSHVSALMSGVMIKMGIYGIVRAALALPQEALMAMGLVVFALGAVTALFGIARAAVQSDLKRLLAYSSIENIGIICLGIGFGMVGRALNSDFITYAGFGGALLHVLGHAHYKTMLFLGAGSVVAATHHRDMNRLGGLLRRMPLTGTLFLVATMAICTVPALMGFTSEFVLYDGFFGAVTRGNGVVVAVVGIVVLALVGGLTLMTFTKAFGISFLGNPRSCAARDAREVPLLMLLAQVLPLAGILVGPVLYPYMVLENADALFGARYYAQPIIDTMFAVEWVMLGVAAVTGGLYYLKLRLNRRAALRPLRRPTWGCAFTVPTKRMQYTASSYNRELQTMMGERGAERLVHELDDEELFPTRHTFATEERDSTARAVTHWFALLLRRWTARLALFQTGKTNHYVLHALLLLVLILILSLCGAL</sequence>
<dbReference type="InterPro" id="IPR003918">
    <property type="entry name" value="NADH_UbQ_OxRdtase"/>
</dbReference>
<feature type="transmembrane region" description="Helical" evidence="8">
    <location>
        <begin position="452"/>
        <end position="476"/>
    </location>
</feature>
<keyword evidence="2" id="KW-1003">Cell membrane</keyword>
<feature type="transmembrane region" description="Helical" evidence="8">
    <location>
        <begin position="496"/>
        <end position="517"/>
    </location>
</feature>
<keyword evidence="6 8" id="KW-0472">Membrane</keyword>
<dbReference type="AlphaFoldDB" id="A0A9D1TXF5"/>
<feature type="transmembrane region" description="Helical" evidence="8">
    <location>
        <begin position="327"/>
        <end position="347"/>
    </location>
</feature>
<feature type="transmembrane region" description="Helical" evidence="8">
    <location>
        <begin position="127"/>
        <end position="146"/>
    </location>
</feature>
<evidence type="ECO:0000313" key="11">
    <source>
        <dbReference type="Proteomes" id="UP000823926"/>
    </source>
</evidence>
<dbReference type="GO" id="GO:0005886">
    <property type="term" value="C:plasma membrane"/>
    <property type="evidence" value="ECO:0007669"/>
    <property type="project" value="UniProtKB-SubCell"/>
</dbReference>
<dbReference type="Proteomes" id="UP000823926">
    <property type="component" value="Unassembled WGS sequence"/>
</dbReference>
<evidence type="ECO:0000256" key="7">
    <source>
        <dbReference type="RuleBase" id="RU000320"/>
    </source>
</evidence>
<reference evidence="10" key="2">
    <citation type="submission" date="2021-04" db="EMBL/GenBank/DDBJ databases">
        <authorList>
            <person name="Gilroy R."/>
        </authorList>
    </citation>
    <scope>NUCLEOTIDE SEQUENCE</scope>
    <source>
        <strain evidence="10">ChiBcec15-1070</strain>
    </source>
</reference>
<evidence type="ECO:0000256" key="6">
    <source>
        <dbReference type="ARBA" id="ARBA00023136"/>
    </source>
</evidence>
<feature type="transmembrane region" description="Helical" evidence="8">
    <location>
        <begin position="6"/>
        <end position="22"/>
    </location>
</feature>
<comment type="caution">
    <text evidence="10">The sequence shown here is derived from an EMBL/GenBank/DDBJ whole genome shotgun (WGS) entry which is preliminary data.</text>
</comment>
<dbReference type="PRINTS" id="PR01437">
    <property type="entry name" value="NUOXDRDTASE4"/>
</dbReference>
<gene>
    <name evidence="10" type="ORF">H9888_02825</name>
</gene>
<dbReference type="GO" id="GO:0016491">
    <property type="term" value="F:oxidoreductase activity"/>
    <property type="evidence" value="ECO:0007669"/>
    <property type="project" value="UniProtKB-KW"/>
</dbReference>
<feature type="transmembrane region" description="Helical" evidence="8">
    <location>
        <begin position="158"/>
        <end position="180"/>
    </location>
</feature>
<dbReference type="PANTHER" id="PTHR42682">
    <property type="entry name" value="HYDROGENASE-4 COMPONENT F"/>
    <property type="match status" value="1"/>
</dbReference>
<dbReference type="InterPro" id="IPR052175">
    <property type="entry name" value="ComplexI-like_HydComp"/>
</dbReference>
<name>A0A9D1TXF5_9BACT</name>
<evidence type="ECO:0000313" key="10">
    <source>
        <dbReference type="EMBL" id="HIW10413.1"/>
    </source>
</evidence>
<dbReference type="PANTHER" id="PTHR42682:SF3">
    <property type="entry name" value="FORMATE HYDROGENLYASE SUBUNIT 3-RELATED"/>
    <property type="match status" value="1"/>
</dbReference>
<feature type="transmembrane region" description="Helical" evidence="8">
    <location>
        <begin position="623"/>
        <end position="642"/>
    </location>
</feature>
<feature type="transmembrane region" description="Helical" evidence="8">
    <location>
        <begin position="368"/>
        <end position="386"/>
    </location>
</feature>
<dbReference type="Pfam" id="PF00361">
    <property type="entry name" value="Proton_antipo_M"/>
    <property type="match status" value="1"/>
</dbReference>
<feature type="domain" description="NADH:quinone oxidoreductase/Mrp antiporter transmembrane" evidence="9">
    <location>
        <begin position="129"/>
        <end position="398"/>
    </location>
</feature>
<keyword evidence="3 7" id="KW-0812">Transmembrane</keyword>
<evidence type="ECO:0000256" key="5">
    <source>
        <dbReference type="ARBA" id="ARBA00023002"/>
    </source>
</evidence>
<comment type="subcellular location">
    <subcellularLocation>
        <location evidence="1">Cell membrane</location>
        <topology evidence="1">Multi-pass membrane protein</topology>
    </subcellularLocation>
    <subcellularLocation>
        <location evidence="7">Membrane</location>
        <topology evidence="7">Multi-pass membrane protein</topology>
    </subcellularLocation>
</comment>
<evidence type="ECO:0000256" key="4">
    <source>
        <dbReference type="ARBA" id="ARBA00022989"/>
    </source>
</evidence>
<evidence type="ECO:0000256" key="8">
    <source>
        <dbReference type="SAM" id="Phobius"/>
    </source>
</evidence>
<feature type="transmembrane region" description="Helical" evidence="8">
    <location>
        <begin position="29"/>
        <end position="51"/>
    </location>
</feature>
<feature type="transmembrane region" description="Helical" evidence="8">
    <location>
        <begin position="192"/>
        <end position="214"/>
    </location>
</feature>
<organism evidence="10 11">
    <name type="scientific">Candidatus Rikenella faecigallinarum</name>
    <dbReference type="NCBI Taxonomy" id="2838745"/>
    <lineage>
        <taxon>Bacteria</taxon>
        <taxon>Pseudomonadati</taxon>
        <taxon>Bacteroidota</taxon>
        <taxon>Bacteroidia</taxon>
        <taxon>Bacteroidales</taxon>
        <taxon>Rikenellaceae</taxon>
        <taxon>Rikenella</taxon>
    </lineage>
</organism>
<dbReference type="GO" id="GO:0042773">
    <property type="term" value="P:ATP synthesis coupled electron transport"/>
    <property type="evidence" value="ECO:0007669"/>
    <property type="project" value="InterPro"/>
</dbReference>
<feature type="transmembrane region" description="Helical" evidence="8">
    <location>
        <begin position="253"/>
        <end position="273"/>
    </location>
</feature>
<evidence type="ECO:0000259" key="9">
    <source>
        <dbReference type="Pfam" id="PF00361"/>
    </source>
</evidence>
<feature type="transmembrane region" description="Helical" evidence="8">
    <location>
        <begin position="71"/>
        <end position="91"/>
    </location>
</feature>